<dbReference type="PRINTS" id="PR01036">
    <property type="entry name" value="TCRTETB"/>
</dbReference>
<sequence>MRAGARQWAGLGLLALPTVLLGLDVTVLYLVAPSMARDLDPSGTQLLWIMDAYGFFIAGLLITMGTLGDRIGRRRLLMIGMVAFAAASVLAAFAPTAELLILARALLGVAGATLMPSTLSLISNMFPDARERAVAIGVWATMFALGMAAGPIVGGLLVDAFWWGAAFLLAVPIAVVVLVGARALLPEYADRTAGRLDLVSVGLSLASILPVIYAVKHLAVDGVSAQSVLFVVVGIVAGAAFVRRQRHLIDPLLDMSLFGSRAFTVALLVLLIGLVGVGGSMYLVTQYLQLVEGLTPFTAGLWMGPPALAMFAAAVGAPVLARRIRPGYLMGATLGLSLVGYGLLATAGLDDETAVAIGFAFIYLGLGAIAALGTDIVVGAAPASKSGSAASMSETVQELGIAVGVALLGSLTTAIYRNQVSVPEGLSPESAAALEDSLGAALAGDLPAGTVESARVAFTTGLNAAALVAGLAIAAATVLCLRMLRSVPRLGQDQGDKVNV</sequence>
<protein>
    <submittedName>
        <fullName evidence="9">MFS transporter</fullName>
    </submittedName>
</protein>
<evidence type="ECO:0000256" key="3">
    <source>
        <dbReference type="ARBA" id="ARBA00022475"/>
    </source>
</evidence>
<feature type="domain" description="Major facilitator superfamily (MFS) profile" evidence="8">
    <location>
        <begin position="10"/>
        <end position="488"/>
    </location>
</feature>
<evidence type="ECO:0000313" key="9">
    <source>
        <dbReference type="EMBL" id="APE36470.1"/>
    </source>
</evidence>
<accession>A0A1J0VWR7</accession>
<feature type="transmembrane region" description="Helical" evidence="7">
    <location>
        <begin position="355"/>
        <end position="378"/>
    </location>
</feature>
<dbReference type="EMBL" id="CP018082">
    <property type="protein sequence ID" value="APE36470.1"/>
    <property type="molecule type" value="Genomic_DNA"/>
</dbReference>
<keyword evidence="10" id="KW-1185">Reference proteome</keyword>
<feature type="transmembrane region" description="Helical" evidence="7">
    <location>
        <begin position="262"/>
        <end position="283"/>
    </location>
</feature>
<evidence type="ECO:0000256" key="6">
    <source>
        <dbReference type="ARBA" id="ARBA00023136"/>
    </source>
</evidence>
<feature type="transmembrane region" description="Helical" evidence="7">
    <location>
        <begin position="46"/>
        <end position="64"/>
    </location>
</feature>
<dbReference type="Gene3D" id="1.20.1720.10">
    <property type="entry name" value="Multidrug resistance protein D"/>
    <property type="match status" value="1"/>
</dbReference>
<keyword evidence="4 7" id="KW-0812">Transmembrane</keyword>
<dbReference type="AlphaFoldDB" id="A0A1J0VWR7"/>
<dbReference type="InterPro" id="IPR011701">
    <property type="entry name" value="MFS"/>
</dbReference>
<comment type="subcellular location">
    <subcellularLocation>
        <location evidence="1">Cell membrane</location>
        <topology evidence="1">Multi-pass membrane protein</topology>
    </subcellularLocation>
</comment>
<dbReference type="Gene3D" id="1.20.1250.20">
    <property type="entry name" value="MFS general substrate transporter like domains"/>
    <property type="match status" value="1"/>
</dbReference>
<evidence type="ECO:0000256" key="2">
    <source>
        <dbReference type="ARBA" id="ARBA00022448"/>
    </source>
</evidence>
<evidence type="ECO:0000256" key="7">
    <source>
        <dbReference type="SAM" id="Phobius"/>
    </source>
</evidence>
<evidence type="ECO:0000313" key="10">
    <source>
        <dbReference type="Proteomes" id="UP000183810"/>
    </source>
</evidence>
<proteinExistence type="predicted"/>
<dbReference type="SUPFAM" id="SSF103473">
    <property type="entry name" value="MFS general substrate transporter"/>
    <property type="match status" value="1"/>
</dbReference>
<feature type="transmembrane region" description="Helical" evidence="7">
    <location>
        <begin position="222"/>
        <end position="242"/>
    </location>
</feature>
<keyword evidence="6 7" id="KW-0472">Membrane</keyword>
<evidence type="ECO:0000256" key="5">
    <source>
        <dbReference type="ARBA" id="ARBA00022989"/>
    </source>
</evidence>
<dbReference type="OrthoDB" id="9781469at2"/>
<dbReference type="Proteomes" id="UP000183810">
    <property type="component" value="Chromosome"/>
</dbReference>
<dbReference type="GO" id="GO:0005886">
    <property type="term" value="C:plasma membrane"/>
    <property type="evidence" value="ECO:0007669"/>
    <property type="project" value="UniProtKB-SubCell"/>
</dbReference>
<dbReference type="KEGG" id="nsl:BOX37_23910"/>
<feature type="transmembrane region" description="Helical" evidence="7">
    <location>
        <begin position="303"/>
        <end position="321"/>
    </location>
</feature>
<dbReference type="PANTHER" id="PTHR42718">
    <property type="entry name" value="MAJOR FACILITATOR SUPERFAMILY MULTIDRUG TRANSPORTER MFSC"/>
    <property type="match status" value="1"/>
</dbReference>
<feature type="transmembrane region" description="Helical" evidence="7">
    <location>
        <begin position="101"/>
        <end position="122"/>
    </location>
</feature>
<keyword evidence="2" id="KW-0813">Transport</keyword>
<feature type="transmembrane region" description="Helical" evidence="7">
    <location>
        <begin position="134"/>
        <end position="154"/>
    </location>
</feature>
<dbReference type="RefSeq" id="WP_071929653.1">
    <property type="nucleotide sequence ID" value="NZ_CP018082.1"/>
</dbReference>
<evidence type="ECO:0000256" key="4">
    <source>
        <dbReference type="ARBA" id="ARBA00022692"/>
    </source>
</evidence>
<reference evidence="9" key="1">
    <citation type="submission" date="2016-11" db="EMBL/GenBank/DDBJ databases">
        <authorList>
            <person name="Jaros S."/>
            <person name="Januszkiewicz K."/>
            <person name="Wedrychowicz H."/>
        </authorList>
    </citation>
    <scope>NUCLEOTIDE SEQUENCE [LARGE SCALE GENOMIC DNA]</scope>
    <source>
        <strain evidence="9">Y48</strain>
    </source>
</reference>
<keyword evidence="5 7" id="KW-1133">Transmembrane helix</keyword>
<dbReference type="InterPro" id="IPR020846">
    <property type="entry name" value="MFS_dom"/>
</dbReference>
<dbReference type="PANTHER" id="PTHR42718:SF47">
    <property type="entry name" value="METHYL VIOLOGEN RESISTANCE PROTEIN SMVA"/>
    <property type="match status" value="1"/>
</dbReference>
<dbReference type="PROSITE" id="PS50850">
    <property type="entry name" value="MFS"/>
    <property type="match status" value="1"/>
</dbReference>
<evidence type="ECO:0000256" key="1">
    <source>
        <dbReference type="ARBA" id="ARBA00004651"/>
    </source>
</evidence>
<feature type="transmembrane region" description="Helical" evidence="7">
    <location>
        <begin position="464"/>
        <end position="484"/>
    </location>
</feature>
<feature type="transmembrane region" description="Helical" evidence="7">
    <location>
        <begin position="160"/>
        <end position="184"/>
    </location>
</feature>
<feature type="transmembrane region" description="Helical" evidence="7">
    <location>
        <begin position="328"/>
        <end position="349"/>
    </location>
</feature>
<evidence type="ECO:0000259" key="8">
    <source>
        <dbReference type="PROSITE" id="PS50850"/>
    </source>
</evidence>
<keyword evidence="3" id="KW-1003">Cell membrane</keyword>
<dbReference type="InterPro" id="IPR036259">
    <property type="entry name" value="MFS_trans_sf"/>
</dbReference>
<feature type="transmembrane region" description="Helical" evidence="7">
    <location>
        <begin position="399"/>
        <end position="416"/>
    </location>
</feature>
<name>A0A1J0VWR7_9NOCA</name>
<organism evidence="9 10">
    <name type="scientific">Nocardia mangyaensis</name>
    <dbReference type="NCBI Taxonomy" id="2213200"/>
    <lineage>
        <taxon>Bacteria</taxon>
        <taxon>Bacillati</taxon>
        <taxon>Actinomycetota</taxon>
        <taxon>Actinomycetes</taxon>
        <taxon>Mycobacteriales</taxon>
        <taxon>Nocardiaceae</taxon>
        <taxon>Nocardia</taxon>
    </lineage>
</organism>
<gene>
    <name evidence="9" type="ORF">BOX37_23910</name>
</gene>
<dbReference type="Pfam" id="PF07690">
    <property type="entry name" value="MFS_1"/>
    <property type="match status" value="1"/>
</dbReference>
<feature type="transmembrane region" description="Helical" evidence="7">
    <location>
        <begin position="196"/>
        <end position="216"/>
    </location>
</feature>
<feature type="transmembrane region" description="Helical" evidence="7">
    <location>
        <begin position="76"/>
        <end position="95"/>
    </location>
</feature>
<dbReference type="CDD" id="cd17321">
    <property type="entry name" value="MFS_MMR_MDR_like"/>
    <property type="match status" value="1"/>
</dbReference>
<dbReference type="GO" id="GO:0022857">
    <property type="term" value="F:transmembrane transporter activity"/>
    <property type="evidence" value="ECO:0007669"/>
    <property type="project" value="InterPro"/>
</dbReference>